<comment type="caution">
    <text evidence="2">The sequence shown here is derived from an EMBL/GenBank/DDBJ whole genome shotgun (WGS) entry which is preliminary data.</text>
</comment>
<evidence type="ECO:0000256" key="1">
    <source>
        <dbReference type="SAM" id="MobiDB-lite"/>
    </source>
</evidence>
<gene>
    <name evidence="2" type="ORF">STAS_23162</name>
</gene>
<dbReference type="OrthoDB" id="10460168at2759"/>
<sequence length="134" mass="14408">MVGAANSDSARISFFGSTKGELAQKLDGGQDAIGPPAADSSAPRTARNGRLLHGSLTLPGVGARCVRVMEGVFNSHFQVLHYALKLSRDISVAWESKVHTVVRQPRWVRWLPPEPGSFVLNTDGSVKELGSAHY</sequence>
<accession>A0A5A7QMA8</accession>
<evidence type="ECO:0000313" key="2">
    <source>
        <dbReference type="EMBL" id="GER46146.1"/>
    </source>
</evidence>
<organism evidence="2 3">
    <name type="scientific">Striga asiatica</name>
    <name type="common">Asiatic witchweed</name>
    <name type="synonym">Buchnera asiatica</name>
    <dbReference type="NCBI Taxonomy" id="4170"/>
    <lineage>
        <taxon>Eukaryota</taxon>
        <taxon>Viridiplantae</taxon>
        <taxon>Streptophyta</taxon>
        <taxon>Embryophyta</taxon>
        <taxon>Tracheophyta</taxon>
        <taxon>Spermatophyta</taxon>
        <taxon>Magnoliopsida</taxon>
        <taxon>eudicotyledons</taxon>
        <taxon>Gunneridae</taxon>
        <taxon>Pentapetalae</taxon>
        <taxon>asterids</taxon>
        <taxon>lamiids</taxon>
        <taxon>Lamiales</taxon>
        <taxon>Orobanchaceae</taxon>
        <taxon>Buchnereae</taxon>
        <taxon>Striga</taxon>
    </lineage>
</organism>
<name>A0A5A7QMA8_STRAF</name>
<dbReference type="EMBL" id="BKCP01007405">
    <property type="protein sequence ID" value="GER46146.1"/>
    <property type="molecule type" value="Genomic_DNA"/>
</dbReference>
<proteinExistence type="predicted"/>
<keyword evidence="3" id="KW-1185">Reference proteome</keyword>
<dbReference type="AlphaFoldDB" id="A0A5A7QMA8"/>
<dbReference type="Proteomes" id="UP000325081">
    <property type="component" value="Unassembled WGS sequence"/>
</dbReference>
<reference evidence="3" key="1">
    <citation type="journal article" date="2019" name="Curr. Biol.">
        <title>Genome Sequence of Striga asiatica Provides Insight into the Evolution of Plant Parasitism.</title>
        <authorList>
            <person name="Yoshida S."/>
            <person name="Kim S."/>
            <person name="Wafula E.K."/>
            <person name="Tanskanen J."/>
            <person name="Kim Y.M."/>
            <person name="Honaas L."/>
            <person name="Yang Z."/>
            <person name="Spallek T."/>
            <person name="Conn C.E."/>
            <person name="Ichihashi Y."/>
            <person name="Cheong K."/>
            <person name="Cui S."/>
            <person name="Der J.P."/>
            <person name="Gundlach H."/>
            <person name="Jiao Y."/>
            <person name="Hori C."/>
            <person name="Ishida J.K."/>
            <person name="Kasahara H."/>
            <person name="Kiba T."/>
            <person name="Kim M.S."/>
            <person name="Koo N."/>
            <person name="Laohavisit A."/>
            <person name="Lee Y.H."/>
            <person name="Lumba S."/>
            <person name="McCourt P."/>
            <person name="Mortimer J.C."/>
            <person name="Mutuku J.M."/>
            <person name="Nomura T."/>
            <person name="Sasaki-Sekimoto Y."/>
            <person name="Seto Y."/>
            <person name="Wang Y."/>
            <person name="Wakatake T."/>
            <person name="Sakakibara H."/>
            <person name="Demura T."/>
            <person name="Yamaguchi S."/>
            <person name="Yoneyama K."/>
            <person name="Manabe R.I."/>
            <person name="Nelson D.C."/>
            <person name="Schulman A.H."/>
            <person name="Timko M.P."/>
            <person name="dePamphilis C.W."/>
            <person name="Choi D."/>
            <person name="Shirasu K."/>
        </authorList>
    </citation>
    <scope>NUCLEOTIDE SEQUENCE [LARGE SCALE GENOMIC DNA]</scope>
    <source>
        <strain evidence="3">cv. UVA1</strain>
    </source>
</reference>
<evidence type="ECO:0000313" key="3">
    <source>
        <dbReference type="Proteomes" id="UP000325081"/>
    </source>
</evidence>
<protein>
    <submittedName>
        <fullName evidence="2">RING/U-box superfamily protein</fullName>
    </submittedName>
</protein>
<feature type="region of interest" description="Disordered" evidence="1">
    <location>
        <begin position="26"/>
        <end position="46"/>
    </location>
</feature>